<comment type="caution">
    <text evidence="6">The sequence shown here is derived from an EMBL/GenBank/DDBJ whole genome shotgun (WGS) entry which is preliminary data.</text>
</comment>
<organism evidence="6 7">
    <name type="scientific">Gordonibacter faecis</name>
    <dbReference type="NCBI Taxonomy" id="3047475"/>
    <lineage>
        <taxon>Bacteria</taxon>
        <taxon>Bacillati</taxon>
        <taxon>Actinomycetota</taxon>
        <taxon>Coriobacteriia</taxon>
        <taxon>Eggerthellales</taxon>
        <taxon>Eggerthellaceae</taxon>
        <taxon>Gordonibacter</taxon>
    </lineage>
</organism>
<sequence>MKTILFDASLCNGCYGCQMACKDEHCGNDWSPIAAEQPLTGQFWCKVEQETRGKVPEVKVQYTPVMCGHCDNAACMAAATDGAVYRRDDGLIIIDPVKAKGQKAIVEACPAGAVYWNEALELPQKCTGCAHLLDDGWSVPRCVDVCATGALTYVDEADVPADAVPMPAVAENHPHVYYRNIPKRWVYGVLVDRGANEVIIGTKVSLVDAEGTTVAEVDTDEFGEFRFKELDENAYTVRAQVAGFEEVVLTADTSEGDVVLGDIFLKAVA</sequence>
<dbReference type="SUPFAM" id="SSF49478">
    <property type="entry name" value="Cna protein B-type domain"/>
    <property type="match status" value="1"/>
</dbReference>
<dbReference type="Pfam" id="PF13620">
    <property type="entry name" value="CarboxypepD_reg"/>
    <property type="match status" value="1"/>
</dbReference>
<accession>A0ABT7DQG2</accession>
<feature type="domain" description="4Fe-4S ferredoxin-type" evidence="5">
    <location>
        <begin position="58"/>
        <end position="155"/>
    </location>
</feature>
<keyword evidence="1" id="KW-0004">4Fe-4S</keyword>
<dbReference type="SUPFAM" id="SSF54862">
    <property type="entry name" value="4Fe-4S ferredoxins"/>
    <property type="match status" value="1"/>
</dbReference>
<reference evidence="6 7" key="1">
    <citation type="submission" date="2023-05" db="EMBL/GenBank/DDBJ databases">
        <title>Gordonibacter KGMB12511T sp. nov., isolated from faeces of healthy Korean.</title>
        <authorList>
            <person name="Kim H.S."/>
            <person name="Kim J.-S."/>
            <person name="Suh M.K."/>
            <person name="Eom M.K."/>
            <person name="Do H.E."/>
            <person name="Lee J.-S."/>
        </authorList>
    </citation>
    <scope>NUCLEOTIDE SEQUENCE [LARGE SCALE GENOMIC DNA]</scope>
    <source>
        <strain evidence="6 7">KGMB12511</strain>
    </source>
</reference>
<dbReference type="PANTHER" id="PTHR43177">
    <property type="entry name" value="PROTEIN NRFC"/>
    <property type="match status" value="1"/>
</dbReference>
<dbReference type="Gene3D" id="3.30.70.20">
    <property type="match status" value="2"/>
</dbReference>
<dbReference type="InterPro" id="IPR050954">
    <property type="entry name" value="ET_IronSulfur_Cluster-Binding"/>
</dbReference>
<dbReference type="Proteomes" id="UP001232750">
    <property type="component" value="Unassembled WGS sequence"/>
</dbReference>
<keyword evidence="2" id="KW-0479">Metal-binding</keyword>
<evidence type="ECO:0000256" key="3">
    <source>
        <dbReference type="ARBA" id="ARBA00023004"/>
    </source>
</evidence>
<evidence type="ECO:0000313" key="6">
    <source>
        <dbReference type="EMBL" id="MDJ1651773.1"/>
    </source>
</evidence>
<dbReference type="InterPro" id="IPR013783">
    <property type="entry name" value="Ig-like_fold"/>
</dbReference>
<protein>
    <submittedName>
        <fullName evidence="6">Carboxypeptidase regulatory-like domain-containing protein</fullName>
    </submittedName>
</protein>
<keyword evidence="7" id="KW-1185">Reference proteome</keyword>
<keyword evidence="4" id="KW-0411">Iron-sulfur</keyword>
<dbReference type="RefSeq" id="WP_283833125.1">
    <property type="nucleotide sequence ID" value="NZ_JASJEU010000025.1"/>
</dbReference>
<gene>
    <name evidence="6" type="ORF">QNJ86_13260</name>
</gene>
<dbReference type="InterPro" id="IPR017896">
    <property type="entry name" value="4Fe4S_Fe-S-bd"/>
</dbReference>
<dbReference type="EMBL" id="JASJEU010000025">
    <property type="protein sequence ID" value="MDJ1651773.1"/>
    <property type="molecule type" value="Genomic_DNA"/>
</dbReference>
<name>A0ABT7DQG2_9ACTN</name>
<dbReference type="Pfam" id="PF13247">
    <property type="entry name" value="Fer4_11"/>
    <property type="match status" value="1"/>
</dbReference>
<dbReference type="PANTHER" id="PTHR43177:SF3">
    <property type="entry name" value="PROTEIN NRFC HOMOLOG"/>
    <property type="match status" value="1"/>
</dbReference>
<dbReference type="Gene3D" id="2.60.40.10">
    <property type="entry name" value="Immunoglobulins"/>
    <property type="match status" value="1"/>
</dbReference>
<proteinExistence type="predicted"/>
<keyword evidence="3" id="KW-0408">Iron</keyword>
<evidence type="ECO:0000256" key="2">
    <source>
        <dbReference type="ARBA" id="ARBA00022723"/>
    </source>
</evidence>
<evidence type="ECO:0000256" key="1">
    <source>
        <dbReference type="ARBA" id="ARBA00022485"/>
    </source>
</evidence>
<evidence type="ECO:0000313" key="7">
    <source>
        <dbReference type="Proteomes" id="UP001232750"/>
    </source>
</evidence>
<evidence type="ECO:0000259" key="5">
    <source>
        <dbReference type="Pfam" id="PF13247"/>
    </source>
</evidence>
<evidence type="ECO:0000256" key="4">
    <source>
        <dbReference type="ARBA" id="ARBA00023014"/>
    </source>
</evidence>